<dbReference type="InterPro" id="IPR000182">
    <property type="entry name" value="GNAT_dom"/>
</dbReference>
<dbReference type="PROSITE" id="PS51186">
    <property type="entry name" value="GNAT"/>
    <property type="match status" value="1"/>
</dbReference>
<accession>A0ABS7JZZ8</accession>
<dbReference type="Proteomes" id="UP000769780">
    <property type="component" value="Unassembled WGS sequence"/>
</dbReference>
<name>A0ABS7JZZ8_9BACI</name>
<sequence length="156" mass="17906">MKLFIKEMDDGFAREILHWKYSPPYDFYNNEFSEEALRELLEESYYAIVSSERELIGYFCTGKTAQVPIGSQFGAYSKDLLDIGIGMKPALTGQGYGSEFFGFILAHIADSTPYKTIRLTVTDFNSRAISLYEKHGFVKNLEFNRGETKFITMIKE</sequence>
<organism evidence="2 3">
    <name type="scientific">Mesobacillus maritimus</name>
    <dbReference type="NCBI Taxonomy" id="1643336"/>
    <lineage>
        <taxon>Bacteria</taxon>
        <taxon>Bacillati</taxon>
        <taxon>Bacillota</taxon>
        <taxon>Bacilli</taxon>
        <taxon>Bacillales</taxon>
        <taxon>Bacillaceae</taxon>
        <taxon>Mesobacillus</taxon>
    </lineage>
</organism>
<keyword evidence="3" id="KW-1185">Reference proteome</keyword>
<dbReference type="Gene3D" id="3.40.630.30">
    <property type="match status" value="1"/>
</dbReference>
<evidence type="ECO:0000259" key="1">
    <source>
        <dbReference type="PROSITE" id="PS51186"/>
    </source>
</evidence>
<comment type="caution">
    <text evidence="2">The sequence shown here is derived from an EMBL/GenBank/DDBJ whole genome shotgun (WGS) entry which is preliminary data.</text>
</comment>
<gene>
    <name evidence="2" type="ORF">H0185_01925</name>
</gene>
<dbReference type="SUPFAM" id="SSF55729">
    <property type="entry name" value="Acyl-CoA N-acyltransferases (Nat)"/>
    <property type="match status" value="1"/>
</dbReference>
<evidence type="ECO:0000313" key="3">
    <source>
        <dbReference type="Proteomes" id="UP000769780"/>
    </source>
</evidence>
<evidence type="ECO:0000313" key="2">
    <source>
        <dbReference type="EMBL" id="MBY0095578.1"/>
    </source>
</evidence>
<reference evidence="2 3" key="1">
    <citation type="submission" date="2020-07" db="EMBL/GenBank/DDBJ databases">
        <title>Fungal Genomes of the International Space Station.</title>
        <authorList>
            <person name="Seuylemezian A."/>
            <person name="Singh N.K."/>
            <person name="Wood J."/>
            <person name="Venkateswaran K."/>
        </authorList>
    </citation>
    <scope>NUCLEOTIDE SEQUENCE [LARGE SCALE GENOMIC DNA]</scope>
    <source>
        <strain evidence="2 3">PL-B2</strain>
    </source>
</reference>
<dbReference type="Pfam" id="PF00583">
    <property type="entry name" value="Acetyltransf_1"/>
    <property type="match status" value="1"/>
</dbReference>
<dbReference type="InterPro" id="IPR016181">
    <property type="entry name" value="Acyl_CoA_acyltransferase"/>
</dbReference>
<dbReference type="RefSeq" id="WP_221870661.1">
    <property type="nucleotide sequence ID" value="NZ_JACWFH010000005.1"/>
</dbReference>
<proteinExistence type="predicted"/>
<feature type="domain" description="N-acetyltransferase" evidence="1">
    <location>
        <begin position="11"/>
        <end position="156"/>
    </location>
</feature>
<protein>
    <submittedName>
        <fullName evidence="2">GNAT family N-acetyltransferase</fullName>
    </submittedName>
</protein>
<dbReference type="EMBL" id="JACWFH010000005">
    <property type="protein sequence ID" value="MBY0095578.1"/>
    <property type="molecule type" value="Genomic_DNA"/>
</dbReference>